<organism evidence="2 3">
    <name type="scientific">Turnera subulata</name>
    <dbReference type="NCBI Taxonomy" id="218843"/>
    <lineage>
        <taxon>Eukaryota</taxon>
        <taxon>Viridiplantae</taxon>
        <taxon>Streptophyta</taxon>
        <taxon>Embryophyta</taxon>
        <taxon>Tracheophyta</taxon>
        <taxon>Spermatophyta</taxon>
        <taxon>Magnoliopsida</taxon>
        <taxon>eudicotyledons</taxon>
        <taxon>Gunneridae</taxon>
        <taxon>Pentapetalae</taxon>
        <taxon>rosids</taxon>
        <taxon>fabids</taxon>
        <taxon>Malpighiales</taxon>
        <taxon>Passifloraceae</taxon>
        <taxon>Turnera</taxon>
    </lineage>
</organism>
<feature type="compositionally biased region" description="Polar residues" evidence="1">
    <location>
        <begin position="303"/>
        <end position="340"/>
    </location>
</feature>
<evidence type="ECO:0000313" key="3">
    <source>
        <dbReference type="Proteomes" id="UP001141552"/>
    </source>
</evidence>
<name>A0A9Q0EZS3_9ROSI</name>
<dbReference type="EMBL" id="JAKUCV010007641">
    <property type="protein sequence ID" value="KAJ4822551.1"/>
    <property type="molecule type" value="Genomic_DNA"/>
</dbReference>
<reference evidence="2" key="2">
    <citation type="journal article" date="2023" name="Plants (Basel)">
        <title>Annotation of the Turnera subulata (Passifloraceae) Draft Genome Reveals the S-Locus Evolved after the Divergence of Turneroideae from Passifloroideae in a Stepwise Manner.</title>
        <authorList>
            <person name="Henning P.M."/>
            <person name="Roalson E.H."/>
            <person name="Mir W."/>
            <person name="McCubbin A.G."/>
            <person name="Shore J.S."/>
        </authorList>
    </citation>
    <scope>NUCLEOTIDE SEQUENCE</scope>
    <source>
        <strain evidence="2">F60SS</strain>
    </source>
</reference>
<evidence type="ECO:0000313" key="2">
    <source>
        <dbReference type="EMBL" id="KAJ4822551.1"/>
    </source>
</evidence>
<dbReference type="PANTHER" id="PTHR31286">
    <property type="entry name" value="GLYCINE-RICH CELL WALL STRUCTURAL PROTEIN 1.8-LIKE"/>
    <property type="match status" value="1"/>
</dbReference>
<evidence type="ECO:0008006" key="4">
    <source>
        <dbReference type="Google" id="ProtNLM"/>
    </source>
</evidence>
<feature type="region of interest" description="Disordered" evidence="1">
    <location>
        <begin position="235"/>
        <end position="283"/>
    </location>
</feature>
<reference evidence="2" key="1">
    <citation type="submission" date="2022-02" db="EMBL/GenBank/DDBJ databases">
        <authorList>
            <person name="Henning P.M."/>
            <person name="McCubbin A.G."/>
            <person name="Shore J.S."/>
        </authorList>
    </citation>
    <scope>NUCLEOTIDE SEQUENCE</scope>
    <source>
        <strain evidence="2">F60SS</strain>
        <tissue evidence="2">Leaves</tissue>
    </source>
</reference>
<feature type="region of interest" description="Disordered" evidence="1">
    <location>
        <begin position="303"/>
        <end position="351"/>
    </location>
</feature>
<gene>
    <name evidence="2" type="ORF">Tsubulata_045637</name>
</gene>
<proteinExistence type="predicted"/>
<dbReference type="InterPro" id="IPR040256">
    <property type="entry name" value="At4g02000-like"/>
</dbReference>
<dbReference type="PANTHER" id="PTHR31286:SF167">
    <property type="entry name" value="OS09G0268800 PROTEIN"/>
    <property type="match status" value="1"/>
</dbReference>
<sequence length="442" mass="48443">MVGPPKSSWAGSAPASSPHVDLGDSVVVANISSMLLTRKTSWFLVNRGSISFFVCTASGLILSGSKTSHFIMESTSHVRRIDKGKAPVIDPGKEDILIVPEELISNPDNQLLLLLKVSGEEQFSTTLITNCSFWIKVHDIPYHLRTLPFITEVANRLGSFVSTDEKGVLGWGSFIRVRVVLNVEIPLKKEVISQIGSGPLMCFPVSYENFPNFYYACGLIGHLVKECEEFSDVDTDDETELPYGDGLRASPKKPFISTTCGQSPTKPVRDPKHPSPTILKHATIPNVVQDTLAHDVDRTLNLNMSPLKHNPNNPISSPDSTTHIWISSTDSTPQPSDNTKPSPPPTSSVNLHDPTLTLLACKSQKTITCDNTPTDTVSQSLPIPLPMPYPIPAPLTLPNTFGLQDVPIDLAFHSGQVSGYSFFWAECVRAKELLFLCKRFWA</sequence>
<feature type="compositionally biased region" description="Polar residues" evidence="1">
    <location>
        <begin position="256"/>
        <end position="265"/>
    </location>
</feature>
<dbReference type="Proteomes" id="UP001141552">
    <property type="component" value="Unassembled WGS sequence"/>
</dbReference>
<dbReference type="AlphaFoldDB" id="A0A9Q0EZS3"/>
<comment type="caution">
    <text evidence="2">The sequence shown here is derived from an EMBL/GenBank/DDBJ whole genome shotgun (WGS) entry which is preliminary data.</text>
</comment>
<keyword evidence="3" id="KW-1185">Reference proteome</keyword>
<evidence type="ECO:0000256" key="1">
    <source>
        <dbReference type="SAM" id="MobiDB-lite"/>
    </source>
</evidence>
<accession>A0A9Q0EZS3</accession>
<dbReference type="OrthoDB" id="1939268at2759"/>
<protein>
    <recommendedName>
        <fullName evidence="4">Zinc knuckle CX2CX4HX4C domain-containing protein</fullName>
    </recommendedName>
</protein>